<keyword evidence="2 5" id="KW-0808">Transferase</keyword>
<keyword evidence="6" id="KW-1185">Reference proteome</keyword>
<organism evidence="5 6">
    <name type="scientific">Micromonospora echinofusca</name>
    <dbReference type="NCBI Taxonomy" id="47858"/>
    <lineage>
        <taxon>Bacteria</taxon>
        <taxon>Bacillati</taxon>
        <taxon>Actinomycetota</taxon>
        <taxon>Actinomycetes</taxon>
        <taxon>Micromonosporales</taxon>
        <taxon>Micromonosporaceae</taxon>
        <taxon>Micromonospora</taxon>
    </lineage>
</organism>
<feature type="domain" description="Methyltransferase" evidence="4">
    <location>
        <begin position="163"/>
        <end position="257"/>
    </location>
</feature>
<dbReference type="Proteomes" id="UP000198251">
    <property type="component" value="Chromosome I"/>
</dbReference>
<keyword evidence="3" id="KW-0949">S-adenosyl-L-methionine</keyword>
<evidence type="ECO:0000313" key="5">
    <source>
        <dbReference type="EMBL" id="SCG19472.1"/>
    </source>
</evidence>
<dbReference type="SUPFAM" id="SSF53335">
    <property type="entry name" value="S-adenosyl-L-methionine-dependent methyltransferases"/>
    <property type="match status" value="1"/>
</dbReference>
<evidence type="ECO:0000259" key="4">
    <source>
        <dbReference type="Pfam" id="PF13649"/>
    </source>
</evidence>
<evidence type="ECO:0000313" key="6">
    <source>
        <dbReference type="Proteomes" id="UP000198251"/>
    </source>
</evidence>
<dbReference type="GO" id="GO:0008168">
    <property type="term" value="F:methyltransferase activity"/>
    <property type="evidence" value="ECO:0007669"/>
    <property type="project" value="UniProtKB-KW"/>
</dbReference>
<dbReference type="InterPro" id="IPR029063">
    <property type="entry name" value="SAM-dependent_MTases_sf"/>
</dbReference>
<dbReference type="AlphaFoldDB" id="A0A1C5GIP6"/>
<dbReference type="PANTHER" id="PTHR43464">
    <property type="entry name" value="METHYLTRANSFERASE"/>
    <property type="match status" value="1"/>
</dbReference>
<sequence>MLLQVNDLVSAVWRSSLLEGALAGEVLVELAAAGSTTADLGTRAGGDPQLGAEMAAVLQDLGLVEVESDSVRPTSDLEDLLGSGQLGFVRARLTANRLQAAQFARQLSTGELRSGWLPPDSEYVRSQAELSGTGLVGFFERHLLTRSPALRSALREGASPRFLDVGCGAGELSIQMLKTFPRLAAVGVERVGWIAELARERARAAGVEQRFTVLDGDVVDLDPGAGFDLVWLPHAFVGPGALHDLLRRSLSLLAPGGVVWLFGVVRTPSTERDRLARMRSAWWGGTVLSTADVSALADEHGFSSVDHVPNRSIGEFDHVLLWR</sequence>
<proteinExistence type="predicted"/>
<dbReference type="PANTHER" id="PTHR43464:SF19">
    <property type="entry name" value="UBIQUINONE BIOSYNTHESIS O-METHYLTRANSFERASE, MITOCHONDRIAL"/>
    <property type="match status" value="1"/>
</dbReference>
<reference evidence="5 6" key="1">
    <citation type="submission" date="2016-06" db="EMBL/GenBank/DDBJ databases">
        <authorList>
            <person name="Kjaerup R.B."/>
            <person name="Dalgaard T.S."/>
            <person name="Juul-Madsen H.R."/>
        </authorList>
    </citation>
    <scope>NUCLEOTIDE SEQUENCE [LARGE SCALE GENOMIC DNA]</scope>
    <source>
        <strain evidence="5 6">DSM 43913</strain>
    </source>
</reference>
<dbReference type="EMBL" id="LT607733">
    <property type="protein sequence ID" value="SCG19472.1"/>
    <property type="molecule type" value="Genomic_DNA"/>
</dbReference>
<dbReference type="Gene3D" id="3.40.50.150">
    <property type="entry name" value="Vaccinia Virus protein VP39"/>
    <property type="match status" value="1"/>
</dbReference>
<accession>A0A1C5GIP6</accession>
<dbReference type="CDD" id="cd02440">
    <property type="entry name" value="AdoMet_MTases"/>
    <property type="match status" value="1"/>
</dbReference>
<dbReference type="GO" id="GO:0032259">
    <property type="term" value="P:methylation"/>
    <property type="evidence" value="ECO:0007669"/>
    <property type="project" value="UniProtKB-KW"/>
</dbReference>
<evidence type="ECO:0000256" key="3">
    <source>
        <dbReference type="ARBA" id="ARBA00022691"/>
    </source>
</evidence>
<keyword evidence="1 5" id="KW-0489">Methyltransferase</keyword>
<protein>
    <submittedName>
        <fullName evidence="5">Methyltransferase domain-containing protein</fullName>
    </submittedName>
</protein>
<gene>
    <name evidence="5" type="ORF">GA0070610_5847</name>
</gene>
<dbReference type="Pfam" id="PF13649">
    <property type="entry name" value="Methyltransf_25"/>
    <property type="match status" value="1"/>
</dbReference>
<name>A0A1C5GIP6_MICEH</name>
<dbReference type="InterPro" id="IPR041698">
    <property type="entry name" value="Methyltransf_25"/>
</dbReference>
<evidence type="ECO:0000256" key="1">
    <source>
        <dbReference type="ARBA" id="ARBA00022603"/>
    </source>
</evidence>
<evidence type="ECO:0000256" key="2">
    <source>
        <dbReference type="ARBA" id="ARBA00022679"/>
    </source>
</evidence>